<sequence length="195" mass="21269">MLLRLHTVSVAHVLFDDPPPPVASGDDGDGALAVARKKWARDDAVCRGHILAALSNRIFPDYVRHGTARAAWEAVARTYDVDASGVVRRMLDDLEFDDGTPLLEQIAHGEALSAAMRFPLSDDSLADTLCEKLPDNVALPAMVRSSMDGGGATMRDVWHVARIVEASRLRREDLKLHGKCWNCGKLGHDATNCMT</sequence>
<keyword evidence="4" id="KW-1185">Reference proteome</keyword>
<keyword evidence="1" id="KW-0479">Metal-binding</keyword>
<keyword evidence="1" id="KW-0863">Zinc-finger</keyword>
<comment type="caution">
    <text evidence="3">The sequence shown here is derived from an EMBL/GenBank/DDBJ whole genome shotgun (WGS) entry which is preliminary data.</text>
</comment>
<dbReference type="GO" id="GO:0003676">
    <property type="term" value="F:nucleic acid binding"/>
    <property type="evidence" value="ECO:0007669"/>
    <property type="project" value="InterPro"/>
</dbReference>
<accession>A0A8J5V1U9</accession>
<protein>
    <recommendedName>
        <fullName evidence="2">CCHC-type domain-containing protein</fullName>
    </recommendedName>
</protein>
<feature type="domain" description="CCHC-type" evidence="2">
    <location>
        <begin position="179"/>
        <end position="193"/>
    </location>
</feature>
<dbReference type="PROSITE" id="PS50158">
    <property type="entry name" value="ZF_CCHC"/>
    <property type="match status" value="1"/>
</dbReference>
<name>A0A8J5V1U9_ZIZPA</name>
<evidence type="ECO:0000259" key="2">
    <source>
        <dbReference type="PROSITE" id="PS50158"/>
    </source>
</evidence>
<dbReference type="AlphaFoldDB" id="A0A8J5V1U9"/>
<reference evidence="3" key="2">
    <citation type="submission" date="2021-02" db="EMBL/GenBank/DDBJ databases">
        <authorList>
            <person name="Kimball J.A."/>
            <person name="Haas M.W."/>
            <person name="Macchietto M."/>
            <person name="Kono T."/>
            <person name="Duquette J."/>
            <person name="Shao M."/>
        </authorList>
    </citation>
    <scope>NUCLEOTIDE SEQUENCE</scope>
    <source>
        <tissue evidence="3">Fresh leaf tissue</tissue>
    </source>
</reference>
<evidence type="ECO:0000256" key="1">
    <source>
        <dbReference type="PROSITE-ProRule" id="PRU00047"/>
    </source>
</evidence>
<dbReference type="InterPro" id="IPR001878">
    <property type="entry name" value="Znf_CCHC"/>
</dbReference>
<organism evidence="3 4">
    <name type="scientific">Zizania palustris</name>
    <name type="common">Northern wild rice</name>
    <dbReference type="NCBI Taxonomy" id="103762"/>
    <lineage>
        <taxon>Eukaryota</taxon>
        <taxon>Viridiplantae</taxon>
        <taxon>Streptophyta</taxon>
        <taxon>Embryophyta</taxon>
        <taxon>Tracheophyta</taxon>
        <taxon>Spermatophyta</taxon>
        <taxon>Magnoliopsida</taxon>
        <taxon>Liliopsida</taxon>
        <taxon>Poales</taxon>
        <taxon>Poaceae</taxon>
        <taxon>BOP clade</taxon>
        <taxon>Oryzoideae</taxon>
        <taxon>Oryzeae</taxon>
        <taxon>Zizaniinae</taxon>
        <taxon>Zizania</taxon>
    </lineage>
</organism>
<gene>
    <name evidence="3" type="ORF">GUJ93_ZPchr0008g12459</name>
</gene>
<dbReference type="Pfam" id="PF14223">
    <property type="entry name" value="Retrotran_gag_2"/>
    <property type="match status" value="1"/>
</dbReference>
<reference evidence="3" key="1">
    <citation type="journal article" date="2021" name="bioRxiv">
        <title>Whole Genome Assembly and Annotation of Northern Wild Rice, Zizania palustris L., Supports a Whole Genome Duplication in the Zizania Genus.</title>
        <authorList>
            <person name="Haas M."/>
            <person name="Kono T."/>
            <person name="Macchietto M."/>
            <person name="Millas R."/>
            <person name="McGilp L."/>
            <person name="Shao M."/>
            <person name="Duquette J."/>
            <person name="Hirsch C.N."/>
            <person name="Kimball J."/>
        </authorList>
    </citation>
    <scope>NUCLEOTIDE SEQUENCE</scope>
    <source>
        <tissue evidence="3">Fresh leaf tissue</tissue>
    </source>
</reference>
<dbReference type="OrthoDB" id="658619at2759"/>
<keyword evidence="1" id="KW-0862">Zinc</keyword>
<evidence type="ECO:0000313" key="4">
    <source>
        <dbReference type="Proteomes" id="UP000729402"/>
    </source>
</evidence>
<evidence type="ECO:0000313" key="3">
    <source>
        <dbReference type="EMBL" id="KAG8047250.1"/>
    </source>
</evidence>
<dbReference type="EMBL" id="JAAALK010000290">
    <property type="protein sequence ID" value="KAG8047250.1"/>
    <property type="molecule type" value="Genomic_DNA"/>
</dbReference>
<proteinExistence type="predicted"/>
<dbReference type="GO" id="GO:0008270">
    <property type="term" value="F:zinc ion binding"/>
    <property type="evidence" value="ECO:0007669"/>
    <property type="project" value="UniProtKB-KW"/>
</dbReference>
<dbReference type="Proteomes" id="UP000729402">
    <property type="component" value="Unassembled WGS sequence"/>
</dbReference>